<name>A0A975LBF1_9ACTN</name>
<dbReference type="KEGG" id="nec:KGD82_12440"/>
<dbReference type="PROSITE" id="PS51257">
    <property type="entry name" value="PROKAR_LIPOPROTEIN"/>
    <property type="match status" value="1"/>
</dbReference>
<proteinExistence type="predicted"/>
<dbReference type="AlphaFoldDB" id="A0A975LBF1"/>
<organism evidence="1 2">
    <name type="scientific">Nocardiopsis eucommiae</name>
    <dbReference type="NCBI Taxonomy" id="2831970"/>
    <lineage>
        <taxon>Bacteria</taxon>
        <taxon>Bacillati</taxon>
        <taxon>Actinomycetota</taxon>
        <taxon>Actinomycetes</taxon>
        <taxon>Streptosporangiales</taxon>
        <taxon>Nocardiopsidaceae</taxon>
        <taxon>Nocardiopsis</taxon>
    </lineage>
</organism>
<dbReference type="EMBL" id="CP074402">
    <property type="protein sequence ID" value="QVJ02919.1"/>
    <property type="molecule type" value="Genomic_DNA"/>
</dbReference>
<evidence type="ECO:0000313" key="1">
    <source>
        <dbReference type="EMBL" id="QVJ02919.1"/>
    </source>
</evidence>
<dbReference type="Proteomes" id="UP000682416">
    <property type="component" value="Chromosome"/>
</dbReference>
<sequence>MSRVLLAAGVVVLLAACTPEHEYDQAAHAAALDEIGATVTGDMDVVTEAFAPACAADDATTWATGFLREGGDAAALVVSVEHMCPDRAEEYTEAVDTLVR</sequence>
<keyword evidence="2" id="KW-1185">Reference proteome</keyword>
<dbReference type="RefSeq" id="WP_378740095.1">
    <property type="nucleotide sequence ID" value="NZ_CBDRIY010000027.1"/>
</dbReference>
<accession>A0A975LBF1</accession>
<reference evidence="1" key="1">
    <citation type="submission" date="2021-05" db="EMBL/GenBank/DDBJ databases">
        <authorList>
            <person name="Kaiqin L."/>
            <person name="Jian G."/>
        </authorList>
    </citation>
    <scope>NUCLEOTIDE SEQUENCE</scope>
    <source>
        <strain evidence="1">HDS5</strain>
    </source>
</reference>
<evidence type="ECO:0008006" key="3">
    <source>
        <dbReference type="Google" id="ProtNLM"/>
    </source>
</evidence>
<gene>
    <name evidence="1" type="ORF">KGD82_12440</name>
</gene>
<evidence type="ECO:0000313" key="2">
    <source>
        <dbReference type="Proteomes" id="UP000682416"/>
    </source>
</evidence>
<protein>
    <recommendedName>
        <fullName evidence="3">Lipoprotein</fullName>
    </recommendedName>
</protein>